<dbReference type="GeneID" id="28801796"/>
<evidence type="ECO:0000313" key="1">
    <source>
        <dbReference type="EMBL" id="AMB18717.1"/>
    </source>
</evidence>
<name>A0A0Y0AEU3_9CAUD</name>
<proteinExistence type="predicted"/>
<accession>A0A0Y0AEU3</accession>
<keyword evidence="2" id="KW-1185">Reference proteome</keyword>
<dbReference type="KEGG" id="vg:28801796"/>
<organism evidence="1 2">
    <name type="scientific">Bacillus phage Eldridge</name>
    <dbReference type="NCBI Taxonomy" id="1776293"/>
    <lineage>
        <taxon>Viruses</taxon>
        <taxon>Duplodnaviria</taxon>
        <taxon>Heunggongvirae</taxon>
        <taxon>Uroviricota</taxon>
        <taxon>Caudoviricetes</taxon>
        <taxon>Herelleviridae</taxon>
        <taxon>Bastillevirinae</taxon>
        <taxon>Eldridgevirus</taxon>
        <taxon>Eldridgevirus eldridge</taxon>
    </lineage>
</organism>
<dbReference type="RefSeq" id="YP_009274841.1">
    <property type="nucleotide sequence ID" value="NC_030920.1"/>
</dbReference>
<dbReference type="InterPro" id="IPR043721">
    <property type="entry name" value="DUF5662"/>
</dbReference>
<dbReference type="Pfam" id="PF18907">
    <property type="entry name" value="DUF5662"/>
    <property type="match status" value="1"/>
</dbReference>
<dbReference type="OrthoDB" id="33979at10239"/>
<reference evidence="1 2" key="1">
    <citation type="journal article" date="2016" name="Genome Announc.">
        <title>Complete Genome Sequence of Bacillus megaterium Bacteriophage Eldridge.</title>
        <authorList>
            <person name="Reveille A.M."/>
            <person name="Eldridge K.A."/>
            <person name="Temple L.M."/>
        </authorList>
    </citation>
    <scope>NUCLEOTIDE SEQUENCE [LARGE SCALE GENOMIC DNA]</scope>
</reference>
<protein>
    <submittedName>
        <fullName evidence="1">Uncharacterized protein</fullName>
    </submittedName>
</protein>
<evidence type="ECO:0000313" key="2">
    <source>
        <dbReference type="Proteomes" id="UP000204502"/>
    </source>
</evidence>
<dbReference type="EMBL" id="KU253712">
    <property type="protein sequence ID" value="AMB18717.1"/>
    <property type="molecule type" value="Genomic_DNA"/>
</dbReference>
<dbReference type="Proteomes" id="UP000204502">
    <property type="component" value="Segment"/>
</dbReference>
<gene>
    <name evidence="1" type="ORF">Eldridge_0137</name>
</gene>
<sequence>MTYSKEECIKDTKKHIKQVGNCIDEIVSELLYRSLTHDKSKLQSPEVELFTEYTPKLAACTYGSDEYKENLKGLKVALDHHYEHNSHHPEHFPNGVQGMNLLDLIEMFCDWKAATMRHNDGDLDRSIEINKERFNLSDDLTQIFKNSVSLFDDVRSAD</sequence>